<evidence type="ECO:0000313" key="1">
    <source>
        <dbReference type="EMBL" id="KAF8773190.1"/>
    </source>
</evidence>
<dbReference type="EMBL" id="JABXBU010002227">
    <property type="protein sequence ID" value="KAF8773190.1"/>
    <property type="molecule type" value="Genomic_DNA"/>
</dbReference>
<accession>A0A8T0EHD0</accession>
<proteinExistence type="predicted"/>
<dbReference type="Proteomes" id="UP000807504">
    <property type="component" value="Unassembled WGS sequence"/>
</dbReference>
<sequence>MLVFKPPPKIFFFHVLFPGECRLIQDSYPTAKITEKLFDEYRNNLRYPAWTPQSPDMSNVEYLWGHLCVRFFPSTVLSKQRPLALNEE</sequence>
<evidence type="ECO:0000313" key="2">
    <source>
        <dbReference type="Proteomes" id="UP000807504"/>
    </source>
</evidence>
<keyword evidence="2" id="KW-1185">Reference proteome</keyword>
<organism evidence="1 2">
    <name type="scientific">Argiope bruennichi</name>
    <name type="common">Wasp spider</name>
    <name type="synonym">Aranea bruennichi</name>
    <dbReference type="NCBI Taxonomy" id="94029"/>
    <lineage>
        <taxon>Eukaryota</taxon>
        <taxon>Metazoa</taxon>
        <taxon>Ecdysozoa</taxon>
        <taxon>Arthropoda</taxon>
        <taxon>Chelicerata</taxon>
        <taxon>Arachnida</taxon>
        <taxon>Araneae</taxon>
        <taxon>Araneomorphae</taxon>
        <taxon>Entelegynae</taxon>
        <taxon>Araneoidea</taxon>
        <taxon>Araneidae</taxon>
        <taxon>Argiope</taxon>
    </lineage>
</organism>
<name>A0A8T0EHD0_ARGBR</name>
<dbReference type="AlphaFoldDB" id="A0A8T0EHD0"/>
<reference evidence="1" key="1">
    <citation type="journal article" date="2020" name="bioRxiv">
        <title>Chromosome-level reference genome of the European wasp spider Argiope bruennichi: a resource for studies on range expansion and evolutionary adaptation.</title>
        <authorList>
            <person name="Sheffer M.M."/>
            <person name="Hoppe A."/>
            <person name="Krehenwinkel H."/>
            <person name="Uhl G."/>
            <person name="Kuss A.W."/>
            <person name="Jensen L."/>
            <person name="Jensen C."/>
            <person name="Gillespie R.G."/>
            <person name="Hoff K.J."/>
            <person name="Prost S."/>
        </authorList>
    </citation>
    <scope>NUCLEOTIDE SEQUENCE</scope>
</reference>
<gene>
    <name evidence="1" type="ORF">HNY73_015870</name>
</gene>
<reference evidence="1" key="2">
    <citation type="submission" date="2020-06" db="EMBL/GenBank/DDBJ databases">
        <authorList>
            <person name="Sheffer M."/>
        </authorList>
    </citation>
    <scope>NUCLEOTIDE SEQUENCE</scope>
</reference>
<protein>
    <submittedName>
        <fullName evidence="1">Uncharacterized protein</fullName>
    </submittedName>
</protein>
<comment type="caution">
    <text evidence="1">The sequence shown here is derived from an EMBL/GenBank/DDBJ whole genome shotgun (WGS) entry which is preliminary data.</text>
</comment>